<dbReference type="OrthoDB" id="5393606at2759"/>
<evidence type="ECO:0000256" key="3">
    <source>
        <dbReference type="ARBA" id="ARBA00022989"/>
    </source>
</evidence>
<reference evidence="9 10" key="1">
    <citation type="journal article" date="2014" name="Genome Announc.">
        <title>Draft genome sequence of Sclerotinia borealis, a psychrophilic plant pathogenic fungus.</title>
        <authorList>
            <person name="Mardanov A.V."/>
            <person name="Beletsky A.V."/>
            <person name="Kadnikov V.V."/>
            <person name="Ignatov A.N."/>
            <person name="Ravin N.V."/>
        </authorList>
    </citation>
    <scope>NUCLEOTIDE SEQUENCE [LARGE SCALE GENOMIC DNA]</scope>
    <source>
        <strain evidence="10">F-4157</strain>
    </source>
</reference>
<comment type="similarity">
    <text evidence="5">Belongs to the SAT4 family.</text>
</comment>
<keyword evidence="10" id="KW-1185">Reference proteome</keyword>
<sequence>MASLHIHSTLLYTAGTIWPPICIGIVVARIATRNAQRTKLGFDDWLIVPALFLILGMAATILAGTAQHALGHPTPIPIPGTELTATSPQQTVTRKVIIFLPFGITSPTAALAFIKLSCIFFYQRVFKLGSNRFVNISIYVIIGLIILWGLGYFFSFLFACETHFNYFWTNLENQLKCTADLTMIQLSLSISDVIMDVILLVFPIPLVLRLQMSGASKLAVLAIFTLGALAIAASITRLAIIVEELDIEFQATADQDFVSTAGVYFMYIEACFGLTAVCLPSLSGALKLKGVQTMMEGFSIAFSNLSRSSMRSNRSRSNRSRSNESSGDKHERLNSVHSHSVPASERPSHADATDIEMNPLPRDQEIKVTKRFDLDSEPTKLVGA</sequence>
<feature type="transmembrane region" description="Helical" evidence="7">
    <location>
        <begin position="262"/>
        <end position="286"/>
    </location>
</feature>
<name>W9CLY8_SCLBF</name>
<dbReference type="EMBL" id="AYSA01000123">
    <property type="protein sequence ID" value="ESZ96821.1"/>
    <property type="molecule type" value="Genomic_DNA"/>
</dbReference>
<dbReference type="AlphaFoldDB" id="W9CLY8"/>
<evidence type="ECO:0000256" key="5">
    <source>
        <dbReference type="ARBA" id="ARBA00038359"/>
    </source>
</evidence>
<dbReference type="Proteomes" id="UP000019487">
    <property type="component" value="Unassembled WGS sequence"/>
</dbReference>
<feature type="transmembrane region" description="Helical" evidence="7">
    <location>
        <begin position="134"/>
        <end position="159"/>
    </location>
</feature>
<evidence type="ECO:0000256" key="7">
    <source>
        <dbReference type="SAM" id="Phobius"/>
    </source>
</evidence>
<keyword evidence="2 7" id="KW-0812">Transmembrane</keyword>
<proteinExistence type="inferred from homology"/>
<organism evidence="9 10">
    <name type="scientific">Sclerotinia borealis (strain F-4128)</name>
    <dbReference type="NCBI Taxonomy" id="1432307"/>
    <lineage>
        <taxon>Eukaryota</taxon>
        <taxon>Fungi</taxon>
        <taxon>Dikarya</taxon>
        <taxon>Ascomycota</taxon>
        <taxon>Pezizomycotina</taxon>
        <taxon>Leotiomycetes</taxon>
        <taxon>Helotiales</taxon>
        <taxon>Sclerotiniaceae</taxon>
        <taxon>Sclerotinia</taxon>
    </lineage>
</organism>
<evidence type="ECO:0000256" key="1">
    <source>
        <dbReference type="ARBA" id="ARBA00004141"/>
    </source>
</evidence>
<evidence type="ECO:0000256" key="6">
    <source>
        <dbReference type="SAM" id="MobiDB-lite"/>
    </source>
</evidence>
<dbReference type="Pfam" id="PF20684">
    <property type="entry name" value="Fung_rhodopsin"/>
    <property type="match status" value="1"/>
</dbReference>
<dbReference type="InterPro" id="IPR052337">
    <property type="entry name" value="SAT4-like"/>
</dbReference>
<gene>
    <name evidence="9" type="ORF">SBOR_2822</name>
</gene>
<accession>W9CLY8</accession>
<feature type="transmembrane region" description="Helical" evidence="7">
    <location>
        <begin position="220"/>
        <end position="242"/>
    </location>
</feature>
<evidence type="ECO:0000256" key="4">
    <source>
        <dbReference type="ARBA" id="ARBA00023136"/>
    </source>
</evidence>
<dbReference type="STRING" id="1432307.W9CLY8"/>
<feature type="region of interest" description="Disordered" evidence="6">
    <location>
        <begin position="309"/>
        <end position="384"/>
    </location>
</feature>
<dbReference type="PANTHER" id="PTHR33048">
    <property type="entry name" value="PTH11-LIKE INTEGRAL MEMBRANE PROTEIN (AFU_ORTHOLOGUE AFUA_5G11245)"/>
    <property type="match status" value="1"/>
</dbReference>
<feature type="domain" description="Rhodopsin" evidence="8">
    <location>
        <begin position="28"/>
        <end position="285"/>
    </location>
</feature>
<feature type="transmembrane region" description="Helical" evidence="7">
    <location>
        <begin position="188"/>
        <end position="208"/>
    </location>
</feature>
<dbReference type="HOGENOM" id="CLU_028200_14_0_1"/>
<evidence type="ECO:0000313" key="10">
    <source>
        <dbReference type="Proteomes" id="UP000019487"/>
    </source>
</evidence>
<feature type="transmembrane region" description="Helical" evidence="7">
    <location>
        <begin position="44"/>
        <end position="66"/>
    </location>
</feature>
<comment type="subcellular location">
    <subcellularLocation>
        <location evidence="1">Membrane</location>
        <topology evidence="1">Multi-pass membrane protein</topology>
    </subcellularLocation>
</comment>
<dbReference type="GO" id="GO:0016020">
    <property type="term" value="C:membrane"/>
    <property type="evidence" value="ECO:0007669"/>
    <property type="project" value="UniProtKB-SubCell"/>
</dbReference>
<feature type="compositionally biased region" description="Basic and acidic residues" evidence="6">
    <location>
        <begin position="362"/>
        <end position="378"/>
    </location>
</feature>
<dbReference type="PANTHER" id="PTHR33048:SF157">
    <property type="entry name" value="INTEGRAL MEMBRANE PROTEIN"/>
    <property type="match status" value="1"/>
</dbReference>
<evidence type="ECO:0000259" key="8">
    <source>
        <dbReference type="Pfam" id="PF20684"/>
    </source>
</evidence>
<feature type="transmembrane region" description="Helical" evidence="7">
    <location>
        <begin position="96"/>
        <end position="122"/>
    </location>
</feature>
<protein>
    <submittedName>
        <fullName evidence="9">Plasma membrane protein Pth11-like protein</fullName>
    </submittedName>
</protein>
<dbReference type="InterPro" id="IPR049326">
    <property type="entry name" value="Rhodopsin_dom_fungi"/>
</dbReference>
<keyword evidence="4 7" id="KW-0472">Membrane</keyword>
<feature type="transmembrane region" description="Helical" evidence="7">
    <location>
        <begin position="12"/>
        <end position="32"/>
    </location>
</feature>
<keyword evidence="3 7" id="KW-1133">Transmembrane helix</keyword>
<evidence type="ECO:0000256" key="2">
    <source>
        <dbReference type="ARBA" id="ARBA00022692"/>
    </source>
</evidence>
<evidence type="ECO:0000313" key="9">
    <source>
        <dbReference type="EMBL" id="ESZ96821.1"/>
    </source>
</evidence>
<comment type="caution">
    <text evidence="9">The sequence shown here is derived from an EMBL/GenBank/DDBJ whole genome shotgun (WGS) entry which is preliminary data.</text>
</comment>